<proteinExistence type="predicted"/>
<dbReference type="PANTHER" id="PTHR34107">
    <property type="entry name" value="SLL0198 PROTEIN-RELATED"/>
    <property type="match status" value="1"/>
</dbReference>
<dbReference type="PANTHER" id="PTHR34107:SF1">
    <property type="entry name" value="SLL0198 PROTEIN"/>
    <property type="match status" value="1"/>
</dbReference>
<keyword evidence="1" id="KW-0812">Transmembrane</keyword>
<evidence type="ECO:0000313" key="4">
    <source>
        <dbReference type="Proteomes" id="UP000320551"/>
    </source>
</evidence>
<reference evidence="3 4" key="1">
    <citation type="submission" date="2019-01" db="EMBL/GenBank/DDBJ databases">
        <title>Coherence of Microcystis species and biogeography revealed through population genomics.</title>
        <authorList>
            <person name="Perez-Carrascal O.M."/>
            <person name="Terrat Y."/>
            <person name="Giani A."/>
            <person name="Fortin N."/>
            <person name="Tromas N."/>
            <person name="Shapiro B.J."/>
        </authorList>
    </citation>
    <scope>NUCLEOTIDE SEQUENCE [LARGE SCALE GENOMIC DNA]</scope>
    <source>
        <strain evidence="3">Ma_QC_B_20070730_S2</strain>
    </source>
</reference>
<dbReference type="EMBL" id="SFBK01000213">
    <property type="protein sequence ID" value="TRU21395.1"/>
    <property type="molecule type" value="Genomic_DNA"/>
</dbReference>
<protein>
    <submittedName>
        <fullName evidence="3">Uma2 family endonuclease</fullName>
    </submittedName>
</protein>
<feature type="domain" description="Putative restriction endonuclease" evidence="2">
    <location>
        <begin position="21"/>
        <end position="188"/>
    </location>
</feature>
<dbReference type="GO" id="GO:0004519">
    <property type="term" value="F:endonuclease activity"/>
    <property type="evidence" value="ECO:0007669"/>
    <property type="project" value="UniProtKB-KW"/>
</dbReference>
<dbReference type="InterPro" id="IPR012296">
    <property type="entry name" value="Nuclease_put_TT1808"/>
</dbReference>
<organism evidence="3 4">
    <name type="scientific">Microcystis aeruginosa Ma_QC_B_20070730_S2</name>
    <dbReference type="NCBI Taxonomy" id="2486256"/>
    <lineage>
        <taxon>Bacteria</taxon>
        <taxon>Bacillati</taxon>
        <taxon>Cyanobacteriota</taxon>
        <taxon>Cyanophyceae</taxon>
        <taxon>Oscillatoriophycideae</taxon>
        <taxon>Chroococcales</taxon>
        <taxon>Microcystaceae</taxon>
        <taxon>Microcystis</taxon>
    </lineage>
</organism>
<evidence type="ECO:0000313" key="3">
    <source>
        <dbReference type="EMBL" id="TRU21395.1"/>
    </source>
</evidence>
<dbReference type="AlphaFoldDB" id="A0A552DGQ4"/>
<keyword evidence="3" id="KW-0255">Endonuclease</keyword>
<dbReference type="CDD" id="cd06260">
    <property type="entry name" value="DUF820-like"/>
    <property type="match status" value="1"/>
</dbReference>
<comment type="caution">
    <text evidence="3">The sequence shown here is derived from an EMBL/GenBank/DDBJ whole genome shotgun (WGS) entry which is preliminary data.</text>
</comment>
<feature type="transmembrane region" description="Helical" evidence="1">
    <location>
        <begin position="48"/>
        <end position="66"/>
    </location>
</feature>
<keyword evidence="1" id="KW-0472">Membrane</keyword>
<name>A0A552DGQ4_MICAE</name>
<keyword evidence="3" id="KW-0540">Nuclease</keyword>
<dbReference type="SUPFAM" id="SSF52980">
    <property type="entry name" value="Restriction endonuclease-like"/>
    <property type="match status" value="1"/>
</dbReference>
<sequence length="207" mass="22751">MSIRENTVMKTPETKVWTDIEFMALPDDGNRYELVKGELTNMGNSGALHGYITILLSAALFGLVTSRKLGVLLDSSTAFTMKNGNKRSPDIAFFAKERLQGLEELPTGFLEGAPDLVVEILSLGSTIAEIEDKIVEYFANGTRLLWVISPGQHYVLVYRSGYEPQRLLTSGDFLEGEEVVPGFTFPVADLFQSKDSGHTKSSQPLAV</sequence>
<dbReference type="InterPro" id="IPR011335">
    <property type="entry name" value="Restrct_endonuc-II-like"/>
</dbReference>
<keyword evidence="3" id="KW-0378">Hydrolase</keyword>
<accession>A0A552DGQ4</accession>
<gene>
    <name evidence="3" type="ORF">EWV80_16060</name>
</gene>
<evidence type="ECO:0000259" key="2">
    <source>
        <dbReference type="Pfam" id="PF05685"/>
    </source>
</evidence>
<dbReference type="Pfam" id="PF05685">
    <property type="entry name" value="Uma2"/>
    <property type="match status" value="1"/>
</dbReference>
<keyword evidence="1" id="KW-1133">Transmembrane helix</keyword>
<dbReference type="Gene3D" id="3.90.1570.10">
    <property type="entry name" value="tt1808, chain A"/>
    <property type="match status" value="1"/>
</dbReference>
<dbReference type="Proteomes" id="UP000320551">
    <property type="component" value="Unassembled WGS sequence"/>
</dbReference>
<evidence type="ECO:0000256" key="1">
    <source>
        <dbReference type="SAM" id="Phobius"/>
    </source>
</evidence>
<dbReference type="InterPro" id="IPR008538">
    <property type="entry name" value="Uma2"/>
</dbReference>